<evidence type="ECO:0000313" key="3">
    <source>
        <dbReference type="Proteomes" id="UP000662873"/>
    </source>
</evidence>
<protein>
    <submittedName>
        <fullName evidence="2">Uncharacterized protein</fullName>
    </submittedName>
</protein>
<reference evidence="2" key="1">
    <citation type="journal article" name="DNA Res.">
        <title>The physiological potential of anammox bacteria as revealed by their core genome structure.</title>
        <authorList>
            <person name="Okubo T."/>
            <person name="Toyoda A."/>
            <person name="Fukuhara K."/>
            <person name="Uchiyama I."/>
            <person name="Harigaya Y."/>
            <person name="Kuroiwa M."/>
            <person name="Suzuki T."/>
            <person name="Murakami Y."/>
            <person name="Suwa Y."/>
            <person name="Takami H."/>
        </authorList>
    </citation>
    <scope>NUCLEOTIDE SEQUENCE</scope>
    <source>
        <strain evidence="2">317325-2</strain>
    </source>
</reference>
<feature type="transmembrane region" description="Helical" evidence="1">
    <location>
        <begin position="165"/>
        <end position="187"/>
    </location>
</feature>
<feature type="transmembrane region" description="Helical" evidence="1">
    <location>
        <begin position="40"/>
        <end position="58"/>
    </location>
</feature>
<keyword evidence="1" id="KW-0812">Transmembrane</keyword>
<sequence>MNIDLEKYQFWKLTAGVICTIGLYSVLYRETKLYRFFEHVFLGLAAGWASVTLWVETLKPQWWDKMVGRDEAGTLTNGYWAWSFLLPLGFMAYFVYSKKHNWISRVPIGVIIGLWSGQQVSIWWNRYGPQIYDTARPVLPTTSELFMPSMANLPPDQAAEVARTVYLSTAISNLVFIITALCVLSYFLFSIEFKNRFLKGMTMSGRWLLMVGFGAIFGSTVMMRFTLLIDRMYFVWIEWLEALTRTFSGG</sequence>
<gene>
    <name evidence="2" type="ORF">NPRO_20500</name>
</gene>
<organism evidence="2 3">
    <name type="scientific">Candidatus Nitrosymbiomonas proteolyticus</name>
    <dbReference type="NCBI Taxonomy" id="2608984"/>
    <lineage>
        <taxon>Bacteria</taxon>
        <taxon>Bacillati</taxon>
        <taxon>Armatimonadota</taxon>
        <taxon>Armatimonadota incertae sedis</taxon>
        <taxon>Candidatus Nitrosymbiomonas</taxon>
    </lineage>
</organism>
<name>A0A809RIX4_9BACT</name>
<accession>A0A809RIX4</accession>
<dbReference type="Proteomes" id="UP000662873">
    <property type="component" value="Chromosome"/>
</dbReference>
<proteinExistence type="predicted"/>
<feature type="transmembrane region" description="Helical" evidence="1">
    <location>
        <begin position="12"/>
        <end position="28"/>
    </location>
</feature>
<feature type="transmembrane region" description="Helical" evidence="1">
    <location>
        <begin position="207"/>
        <end position="227"/>
    </location>
</feature>
<evidence type="ECO:0000256" key="1">
    <source>
        <dbReference type="SAM" id="Phobius"/>
    </source>
</evidence>
<keyword evidence="1" id="KW-0472">Membrane</keyword>
<dbReference type="KEGG" id="npy:NPRO_20500"/>
<feature type="transmembrane region" description="Helical" evidence="1">
    <location>
        <begin position="78"/>
        <end position="96"/>
    </location>
</feature>
<dbReference type="EMBL" id="AP021858">
    <property type="protein sequence ID" value="BBO24455.1"/>
    <property type="molecule type" value="Genomic_DNA"/>
</dbReference>
<dbReference type="AlphaFoldDB" id="A0A809RIX4"/>
<keyword evidence="1" id="KW-1133">Transmembrane helix</keyword>
<evidence type="ECO:0000313" key="2">
    <source>
        <dbReference type="EMBL" id="BBO24455.1"/>
    </source>
</evidence>